<feature type="chain" id="PRO_5007512009" evidence="2">
    <location>
        <begin position="34"/>
        <end position="430"/>
    </location>
</feature>
<dbReference type="InterPro" id="IPR050583">
    <property type="entry name" value="Mycobacterial_A85_antigen"/>
</dbReference>
<dbReference type="InterPro" id="IPR029058">
    <property type="entry name" value="AB_hydrolase_fold"/>
</dbReference>
<reference evidence="5" key="2">
    <citation type="submission" date="2016-04" db="EMBL/GenBank/DDBJ databases">
        <title>First Complete Genome Sequence of a Subdivision 6 Acidobacterium.</title>
        <authorList>
            <person name="Huang S."/>
            <person name="Vieira S."/>
            <person name="Bunk B."/>
            <person name="Riedel T."/>
            <person name="Sproeer C."/>
            <person name="Overmann J."/>
        </authorList>
    </citation>
    <scope>NUCLEOTIDE SEQUENCE [LARGE SCALE GENOMIC DNA]</scope>
    <source>
        <strain evidence="5">DSM 100886 HEG_-6_39</strain>
    </source>
</reference>
<sequence precursor="true">MMQRGSSRPAARLVALLVAVALAGGLSSARVDAQDTARPTPTAPQPAPAAPPRPPQYVSPEVATDGRITFRIHAPNAQAVRVSAGDIQGLAQGASQMTKGGEGIWEVTLSATVPGSYRYNFNVDGVATIDPRNPATSESNTNTWSVVHVPGGQPWDTADVPHGAVASVTYKSTALGQFRRMHVYTPPGYETSTAAYPVFYLLHGAGDSDDSWTSVGRANFILDTLIAGKQATPMIVVMPAGHVRGAPGTAAAGTGTQDFANDFTKDVKPYIESHYRVMKGRANTAIAGLSMGGGQTLTVAIPNLEQYGYVGVYSSGLLGGFPDLMRRPPGAPAGPAPRMGPTAEEWTKMHAAKLADPALKKGLLLWFATGKDDFLLTTTQATVALFEKQGFSPVFRQTDGGHTWINWRSYLVEFAPQLFRGAGATSSARK</sequence>
<dbReference type="PANTHER" id="PTHR48098">
    <property type="entry name" value="ENTEROCHELIN ESTERASE-RELATED"/>
    <property type="match status" value="1"/>
</dbReference>
<dbReference type="InterPro" id="IPR000801">
    <property type="entry name" value="Esterase-like"/>
</dbReference>
<feature type="domain" description="Glycoside hydrolase family 13 N-terminal" evidence="3">
    <location>
        <begin position="65"/>
        <end position="126"/>
    </location>
</feature>
<dbReference type="CDD" id="cd11294">
    <property type="entry name" value="E_set_Esterase_like_N"/>
    <property type="match status" value="1"/>
</dbReference>
<dbReference type="Pfam" id="PF00756">
    <property type="entry name" value="Esterase"/>
    <property type="match status" value="1"/>
</dbReference>
<dbReference type="Gene3D" id="2.60.40.10">
    <property type="entry name" value="Immunoglobulins"/>
    <property type="match status" value="1"/>
</dbReference>
<dbReference type="Proteomes" id="UP000076079">
    <property type="component" value="Chromosome"/>
</dbReference>
<dbReference type="GO" id="GO:0004553">
    <property type="term" value="F:hydrolase activity, hydrolyzing O-glycosyl compounds"/>
    <property type="evidence" value="ECO:0007669"/>
    <property type="project" value="InterPro"/>
</dbReference>
<name>A0A143PUY2_LUTPR</name>
<dbReference type="SUPFAM" id="SSF81296">
    <property type="entry name" value="E set domains"/>
    <property type="match status" value="1"/>
</dbReference>
<evidence type="ECO:0000313" key="4">
    <source>
        <dbReference type="EMBL" id="AMY11880.1"/>
    </source>
</evidence>
<dbReference type="RefSeq" id="WP_110173389.1">
    <property type="nucleotide sequence ID" value="NZ_CP015136.1"/>
</dbReference>
<gene>
    <name evidence="4" type="primary">axe1-6A_5</name>
    <name evidence="4" type="ORF">LuPra_05148</name>
</gene>
<proteinExistence type="predicted"/>
<dbReference type="InterPro" id="IPR013783">
    <property type="entry name" value="Ig-like_fold"/>
</dbReference>
<dbReference type="OrthoDB" id="9777383at2"/>
<keyword evidence="2" id="KW-0732">Signal</keyword>
<dbReference type="InterPro" id="IPR014756">
    <property type="entry name" value="Ig_E-set"/>
</dbReference>
<feature type="signal peptide" evidence="2">
    <location>
        <begin position="1"/>
        <end position="33"/>
    </location>
</feature>
<dbReference type="PANTHER" id="PTHR48098:SF1">
    <property type="entry name" value="DIACYLGLYCEROL ACYLTRANSFERASE_MYCOLYLTRANSFERASE AG85A"/>
    <property type="match status" value="1"/>
</dbReference>
<feature type="region of interest" description="Disordered" evidence="1">
    <location>
        <begin position="29"/>
        <end position="60"/>
    </location>
</feature>
<organism evidence="4 5">
    <name type="scientific">Luteitalea pratensis</name>
    <dbReference type="NCBI Taxonomy" id="1855912"/>
    <lineage>
        <taxon>Bacteria</taxon>
        <taxon>Pseudomonadati</taxon>
        <taxon>Acidobacteriota</taxon>
        <taxon>Vicinamibacteria</taxon>
        <taxon>Vicinamibacterales</taxon>
        <taxon>Vicinamibacteraceae</taxon>
        <taxon>Luteitalea</taxon>
    </lineage>
</organism>
<evidence type="ECO:0000256" key="2">
    <source>
        <dbReference type="SAM" id="SignalP"/>
    </source>
</evidence>
<dbReference type="PATRIC" id="fig|1813736.3.peg.5414"/>
<evidence type="ECO:0000256" key="1">
    <source>
        <dbReference type="SAM" id="MobiDB-lite"/>
    </source>
</evidence>
<dbReference type="AlphaFoldDB" id="A0A143PUY2"/>
<dbReference type="KEGG" id="abac:LuPra_05148"/>
<evidence type="ECO:0000313" key="5">
    <source>
        <dbReference type="Proteomes" id="UP000076079"/>
    </source>
</evidence>
<dbReference type="GO" id="GO:0005975">
    <property type="term" value="P:carbohydrate metabolic process"/>
    <property type="evidence" value="ECO:0007669"/>
    <property type="project" value="InterPro"/>
</dbReference>
<dbReference type="EMBL" id="CP015136">
    <property type="protein sequence ID" value="AMY11880.1"/>
    <property type="molecule type" value="Genomic_DNA"/>
</dbReference>
<keyword evidence="5" id="KW-1185">Reference proteome</keyword>
<dbReference type="InterPro" id="IPR004193">
    <property type="entry name" value="Glyco_hydro_13_N"/>
</dbReference>
<evidence type="ECO:0000259" key="3">
    <source>
        <dbReference type="Pfam" id="PF02922"/>
    </source>
</evidence>
<dbReference type="GO" id="GO:0016747">
    <property type="term" value="F:acyltransferase activity, transferring groups other than amino-acyl groups"/>
    <property type="evidence" value="ECO:0007669"/>
    <property type="project" value="TreeGrafter"/>
</dbReference>
<dbReference type="SUPFAM" id="SSF53474">
    <property type="entry name" value="alpha/beta-Hydrolases"/>
    <property type="match status" value="1"/>
</dbReference>
<reference evidence="4 5" key="1">
    <citation type="journal article" date="2016" name="Genome Announc.">
        <title>First Complete Genome Sequence of a Subdivision 6 Acidobacterium Strain.</title>
        <authorList>
            <person name="Huang S."/>
            <person name="Vieira S."/>
            <person name="Bunk B."/>
            <person name="Riedel T."/>
            <person name="Sproer C."/>
            <person name="Overmann J."/>
        </authorList>
    </citation>
    <scope>NUCLEOTIDE SEQUENCE [LARGE SCALE GENOMIC DNA]</scope>
    <source>
        <strain evidence="5">DSM 100886 HEG_-6_39</strain>
    </source>
</reference>
<protein>
    <submittedName>
        <fullName evidence="4">Carbohydrate acetyl esterase/feruloyl esterase</fullName>
    </submittedName>
</protein>
<dbReference type="Gene3D" id="3.40.50.1820">
    <property type="entry name" value="alpha/beta hydrolase"/>
    <property type="match status" value="1"/>
</dbReference>
<dbReference type="STRING" id="1855912.LuPra_05148"/>
<accession>A0A143PUY2</accession>
<feature type="compositionally biased region" description="Low complexity" evidence="1">
    <location>
        <begin position="29"/>
        <end position="40"/>
    </location>
</feature>
<dbReference type="Pfam" id="PF02922">
    <property type="entry name" value="CBM_48"/>
    <property type="match status" value="1"/>
</dbReference>
<feature type="compositionally biased region" description="Pro residues" evidence="1">
    <location>
        <begin position="41"/>
        <end position="57"/>
    </location>
</feature>